<feature type="compositionally biased region" description="Polar residues" evidence="1">
    <location>
        <begin position="100"/>
        <end position="111"/>
    </location>
</feature>
<feature type="region of interest" description="Disordered" evidence="1">
    <location>
        <begin position="96"/>
        <end position="123"/>
    </location>
</feature>
<organism evidence="2 3">
    <name type="scientific">Coniochaeta ligniaria NRRL 30616</name>
    <dbReference type="NCBI Taxonomy" id="1408157"/>
    <lineage>
        <taxon>Eukaryota</taxon>
        <taxon>Fungi</taxon>
        <taxon>Dikarya</taxon>
        <taxon>Ascomycota</taxon>
        <taxon>Pezizomycotina</taxon>
        <taxon>Sordariomycetes</taxon>
        <taxon>Sordariomycetidae</taxon>
        <taxon>Coniochaetales</taxon>
        <taxon>Coniochaetaceae</taxon>
        <taxon>Coniochaeta</taxon>
    </lineage>
</organism>
<protein>
    <recommendedName>
        <fullName evidence="4">Serine protein kinase</fullName>
    </recommendedName>
</protein>
<keyword evidence="3" id="KW-1185">Reference proteome</keyword>
<evidence type="ECO:0000313" key="2">
    <source>
        <dbReference type="EMBL" id="OIW32924.1"/>
    </source>
</evidence>
<reference evidence="2 3" key="1">
    <citation type="submission" date="2016-10" db="EMBL/GenBank/DDBJ databases">
        <title>Draft genome sequence of Coniochaeta ligniaria NRRL30616, a lignocellulolytic fungus for bioabatement of inhibitors in plant biomass hydrolysates.</title>
        <authorList>
            <consortium name="DOE Joint Genome Institute"/>
            <person name="Jimenez D.J."/>
            <person name="Hector R.E."/>
            <person name="Riley R."/>
            <person name="Sun H."/>
            <person name="Grigoriev I.V."/>
            <person name="Van Elsas J.D."/>
            <person name="Nichols N.N."/>
        </authorList>
    </citation>
    <scope>NUCLEOTIDE SEQUENCE [LARGE SCALE GENOMIC DNA]</scope>
    <source>
        <strain evidence="2 3">NRRL 30616</strain>
    </source>
</reference>
<dbReference type="InParanoid" id="A0A1J7JU70"/>
<gene>
    <name evidence="2" type="ORF">CONLIGDRAFT_695198</name>
</gene>
<evidence type="ECO:0008006" key="4">
    <source>
        <dbReference type="Google" id="ProtNLM"/>
    </source>
</evidence>
<proteinExistence type="predicted"/>
<name>A0A1J7JU70_9PEZI</name>
<dbReference type="OrthoDB" id="10016792at2759"/>
<evidence type="ECO:0000256" key="1">
    <source>
        <dbReference type="SAM" id="MobiDB-lite"/>
    </source>
</evidence>
<evidence type="ECO:0000313" key="3">
    <source>
        <dbReference type="Proteomes" id="UP000182658"/>
    </source>
</evidence>
<accession>A0A1J7JU70</accession>
<dbReference type="EMBL" id="KV875094">
    <property type="protein sequence ID" value="OIW32924.1"/>
    <property type="molecule type" value="Genomic_DNA"/>
</dbReference>
<dbReference type="AlphaFoldDB" id="A0A1J7JU70"/>
<dbReference type="Proteomes" id="UP000182658">
    <property type="component" value="Unassembled WGS sequence"/>
</dbReference>
<sequence length="1062" mass="115665">MPSSGGEDPRDPKIPDIVHVPNDNFFQFERNGTLVICSTGIHVIPDDYKFDAARLMVFAEEIKLQGNLKLPGRDIVLSCNTLRPLLSNLTIDVSGGPPASDSSNVPIMTKSTDTGTGDDGSPAGSISLYVEKMSKLCRESLSLKANGGRGGLGSDTTVPDMKGGDGGTGASGGLISVAYGSPEYALADSIGEAKTSPWSKAAAILHDRVLTEPSLGSSLTDAFTKLVQRLTGLSQDMEKAARLLEKTVNETTQGRNLSLGARMRASDLSSTLSDALTLTWTSSSVTALESWLEPKSVFGEDALLKAFDNAQGPSSLSLPDLYKPLDSIYDEALAAAGQVEVDVEFDMCRVDKGDGGLGGHGATSQSLAGHRGDDGKPGTVYVSSFSADGPFKDEKLQFAHAFPDQCQMLLNMANSRYFSNDKEQWARAALLYQRLIHRLDVVKTLTSADDDNSALLGSYRQLETQDRLSLDVLSQLSSVHTQATTYLNGILLNQDMFGLADNYSPRLSYEFYRGRITEQLATLEKLVDKYDAYMAAMKTQDKAADAIEAIKADFSKRQQNAEDRISILSDPNGPIKVNAYQISLFTPLLKSKRAKISAAVEKVKTAIQNSLNVDPMMVIEALSTLSMAPTKFTGAVQVVNFGYKATTEVKDASGASIPKEYVISQLAASGSSIASLVQAYEQRSNKTLECDDPGAIKIMADQDKISEFLRSFKNAIPADAAGGLQEELNGYVEMIKLRNSAVVQFNSAVEQLARAVENRDSSTRQAQHLGSLAASLDSNLPTVSLWLRRGRDDLRLDIMQHINLASRAVRYWGLQELPGFSTPGPLQDHAALSLLAETVAQKWSSAWVMYANSTTRIWPNADQTGPVYRLTTSEMATLRQVSPSLDRETGKTVPVHSVMIRLEPGMRANNKTDPDAVLLHGRPNIRLSQVRFWLVGAKIDADDFDRQTLPVKIFMLGNGNEKIVGTNHKVWTFSHDAVPLDADIDISGIKTLKDCMPSRTLDRQQLGYIEKDTDSEPKAHTLAPIGPWALWRFEIEQTRGLQIPEDADGYIEFRGISQSYTE</sequence>
<dbReference type="STRING" id="1408157.A0A1J7JU70"/>